<dbReference type="PROSITE" id="PS51462">
    <property type="entry name" value="NUDIX"/>
    <property type="match status" value="1"/>
</dbReference>
<protein>
    <recommendedName>
        <fullName evidence="4">NAD(+) diphosphatase</fullName>
        <ecNumber evidence="4">3.6.1.22</ecNumber>
    </recommendedName>
</protein>
<keyword evidence="5" id="KW-0479">Metal-binding</keyword>
<feature type="domain" description="Nudix hydrolase" evidence="10">
    <location>
        <begin position="187"/>
        <end position="314"/>
    </location>
</feature>
<comment type="catalytic activity">
    <reaction evidence="9">
        <text>a 5'-end NAD(+)-phospho-ribonucleoside in mRNA + H2O = a 5'-end phospho-adenosine-phospho-ribonucleoside in mRNA + beta-nicotinamide D-ribonucleotide + 2 H(+)</text>
        <dbReference type="Rhea" id="RHEA:60876"/>
        <dbReference type="Rhea" id="RHEA-COMP:15698"/>
        <dbReference type="Rhea" id="RHEA-COMP:15719"/>
        <dbReference type="ChEBI" id="CHEBI:14649"/>
        <dbReference type="ChEBI" id="CHEBI:15377"/>
        <dbReference type="ChEBI" id="CHEBI:15378"/>
        <dbReference type="ChEBI" id="CHEBI:144029"/>
        <dbReference type="ChEBI" id="CHEBI:144051"/>
    </reaction>
    <physiologicalReaction direction="left-to-right" evidence="9">
        <dbReference type="Rhea" id="RHEA:60877"/>
    </physiologicalReaction>
</comment>
<dbReference type="Gene3D" id="3.90.79.10">
    <property type="entry name" value="Nucleoside Triphosphate Pyrophosphohydrolase"/>
    <property type="match status" value="1"/>
</dbReference>
<dbReference type="Pfam" id="PF00293">
    <property type="entry name" value="NUDIX"/>
    <property type="match status" value="1"/>
</dbReference>
<dbReference type="CDD" id="cd03429">
    <property type="entry name" value="NUDIX_NADH_pyrophosphatase_Nudt13"/>
    <property type="match status" value="1"/>
</dbReference>
<evidence type="ECO:0000256" key="9">
    <source>
        <dbReference type="ARBA" id="ARBA00023679"/>
    </source>
</evidence>
<organism evidence="11 12">
    <name type="scientific">Rhodospira trueperi</name>
    <dbReference type="NCBI Taxonomy" id="69960"/>
    <lineage>
        <taxon>Bacteria</taxon>
        <taxon>Pseudomonadati</taxon>
        <taxon>Pseudomonadota</taxon>
        <taxon>Alphaproteobacteria</taxon>
        <taxon>Rhodospirillales</taxon>
        <taxon>Rhodospirillaceae</taxon>
        <taxon>Rhodospira</taxon>
    </lineage>
</organism>
<dbReference type="GO" id="GO:0035529">
    <property type="term" value="F:NADH pyrophosphatase activity"/>
    <property type="evidence" value="ECO:0007669"/>
    <property type="project" value="TreeGrafter"/>
</dbReference>
<dbReference type="InterPro" id="IPR015797">
    <property type="entry name" value="NUDIX_hydrolase-like_dom_sf"/>
</dbReference>
<comment type="cofactor">
    <cofactor evidence="2">
        <name>Zn(2+)</name>
        <dbReference type="ChEBI" id="CHEBI:29105"/>
    </cofactor>
</comment>
<evidence type="ECO:0000256" key="5">
    <source>
        <dbReference type="ARBA" id="ARBA00022723"/>
    </source>
</evidence>
<dbReference type="InterPro" id="IPR015375">
    <property type="entry name" value="NADH_PPase-like_N"/>
</dbReference>
<dbReference type="OrthoDB" id="9791656at2"/>
<evidence type="ECO:0000256" key="8">
    <source>
        <dbReference type="ARBA" id="ARBA00023027"/>
    </source>
</evidence>
<dbReference type="GO" id="GO:0019677">
    <property type="term" value="P:NAD+ catabolic process"/>
    <property type="evidence" value="ECO:0007669"/>
    <property type="project" value="TreeGrafter"/>
</dbReference>
<dbReference type="PROSITE" id="PS00893">
    <property type="entry name" value="NUDIX_BOX"/>
    <property type="match status" value="1"/>
</dbReference>
<evidence type="ECO:0000313" key="12">
    <source>
        <dbReference type="Proteomes" id="UP000199412"/>
    </source>
</evidence>
<evidence type="ECO:0000256" key="3">
    <source>
        <dbReference type="ARBA" id="ARBA00009595"/>
    </source>
</evidence>
<keyword evidence="7" id="KW-0460">Magnesium</keyword>
<keyword evidence="12" id="KW-1185">Reference proteome</keyword>
<comment type="similarity">
    <text evidence="3">Belongs to the Nudix hydrolase family. NudC subfamily.</text>
</comment>
<accession>A0A1G6Z3F3</accession>
<dbReference type="EC" id="3.6.1.22" evidence="4"/>
<keyword evidence="6" id="KW-0378">Hydrolase</keyword>
<dbReference type="GO" id="GO:0005829">
    <property type="term" value="C:cytosol"/>
    <property type="evidence" value="ECO:0007669"/>
    <property type="project" value="TreeGrafter"/>
</dbReference>
<dbReference type="InterPro" id="IPR015376">
    <property type="entry name" value="Znr_NADH_PPase"/>
</dbReference>
<name>A0A1G6Z3F3_9PROT</name>
<dbReference type="Pfam" id="PF09296">
    <property type="entry name" value="NUDIX-like"/>
    <property type="match status" value="1"/>
</dbReference>
<dbReference type="InterPro" id="IPR020084">
    <property type="entry name" value="NUDIX_hydrolase_CS"/>
</dbReference>
<evidence type="ECO:0000256" key="6">
    <source>
        <dbReference type="ARBA" id="ARBA00022801"/>
    </source>
</evidence>
<dbReference type="EMBL" id="FNAP01000002">
    <property type="protein sequence ID" value="SDD96385.1"/>
    <property type="molecule type" value="Genomic_DNA"/>
</dbReference>
<sequence length="337" mass="35683">MATLSAAARAALEGLTYTGAPLDRAEPLRGDAEALDRRRAEPASRVVPVWRDRVVVDDADPAVGPRLLSVAGDWRPSDSALAPEEAVFLGLDAGGAAWFGVQLPPGVAVEDEERGPDIGVAGRFVPLRTVGPALPPDEAAILAQAVGVLAWHRRHRFCAACGALTAAADGGWRRRCVDEACGAGHFPRTDPAVIMLVHHGQGEAARCLLGRGRHLPPGMVSTLAGFVEPGESLEEAVRREVHEECGVRVGRMAYGASQPWPFPASLMIGFHAEAETTDIILDPRELEHAAWFSRAEVAAMADSAALQTGDGWRLPRGGSIARRLIAGWLAGDPVLVE</sequence>
<comment type="cofactor">
    <cofactor evidence="1">
        <name>Mg(2+)</name>
        <dbReference type="ChEBI" id="CHEBI:18420"/>
    </cofactor>
</comment>
<evidence type="ECO:0000256" key="2">
    <source>
        <dbReference type="ARBA" id="ARBA00001947"/>
    </source>
</evidence>
<dbReference type="GO" id="GO:0046872">
    <property type="term" value="F:metal ion binding"/>
    <property type="evidence" value="ECO:0007669"/>
    <property type="project" value="UniProtKB-KW"/>
</dbReference>
<dbReference type="PANTHER" id="PTHR42904">
    <property type="entry name" value="NUDIX HYDROLASE, NUDC SUBFAMILY"/>
    <property type="match status" value="1"/>
</dbReference>
<dbReference type="Pfam" id="PF09297">
    <property type="entry name" value="Zn_ribbon_NUD"/>
    <property type="match status" value="1"/>
</dbReference>
<keyword evidence="8" id="KW-0520">NAD</keyword>
<evidence type="ECO:0000256" key="4">
    <source>
        <dbReference type="ARBA" id="ARBA00012381"/>
    </source>
</evidence>
<dbReference type="InterPro" id="IPR000086">
    <property type="entry name" value="NUDIX_hydrolase_dom"/>
</dbReference>
<dbReference type="NCBIfam" id="NF001299">
    <property type="entry name" value="PRK00241.1"/>
    <property type="match status" value="1"/>
</dbReference>
<evidence type="ECO:0000256" key="7">
    <source>
        <dbReference type="ARBA" id="ARBA00022842"/>
    </source>
</evidence>
<evidence type="ECO:0000259" key="10">
    <source>
        <dbReference type="PROSITE" id="PS51462"/>
    </source>
</evidence>
<evidence type="ECO:0000256" key="1">
    <source>
        <dbReference type="ARBA" id="ARBA00001946"/>
    </source>
</evidence>
<dbReference type="InterPro" id="IPR049734">
    <property type="entry name" value="NudC-like_C"/>
</dbReference>
<dbReference type="PANTHER" id="PTHR42904:SF6">
    <property type="entry name" value="NAD-CAPPED RNA HYDROLASE NUDT12"/>
    <property type="match status" value="1"/>
</dbReference>
<proteinExistence type="inferred from homology"/>
<dbReference type="InterPro" id="IPR050241">
    <property type="entry name" value="NAD-cap_RNA_hydrolase_NudC"/>
</dbReference>
<dbReference type="Gene3D" id="3.90.79.20">
    <property type="match status" value="1"/>
</dbReference>
<dbReference type="SUPFAM" id="SSF55811">
    <property type="entry name" value="Nudix"/>
    <property type="match status" value="1"/>
</dbReference>
<dbReference type="STRING" id="69960.SAMN05421720_102210"/>
<dbReference type="Proteomes" id="UP000199412">
    <property type="component" value="Unassembled WGS sequence"/>
</dbReference>
<dbReference type="RefSeq" id="WP_092782706.1">
    <property type="nucleotide sequence ID" value="NZ_FNAP01000002.1"/>
</dbReference>
<dbReference type="GO" id="GO:0006742">
    <property type="term" value="P:NADP+ catabolic process"/>
    <property type="evidence" value="ECO:0007669"/>
    <property type="project" value="TreeGrafter"/>
</dbReference>
<reference evidence="11 12" key="1">
    <citation type="submission" date="2016-10" db="EMBL/GenBank/DDBJ databases">
        <authorList>
            <person name="de Groot N.N."/>
        </authorList>
    </citation>
    <scope>NUCLEOTIDE SEQUENCE [LARGE SCALE GENOMIC DNA]</scope>
    <source>
        <strain evidence="11 12">ATCC 700224</strain>
    </source>
</reference>
<dbReference type="AlphaFoldDB" id="A0A1G6Z3F3"/>
<evidence type="ECO:0000313" key="11">
    <source>
        <dbReference type="EMBL" id="SDD96385.1"/>
    </source>
</evidence>
<gene>
    <name evidence="11" type="ORF">SAMN05421720_102210</name>
</gene>